<dbReference type="PROSITE" id="PS50142">
    <property type="entry name" value="RNASE_3_2"/>
    <property type="match status" value="2"/>
</dbReference>
<keyword evidence="22" id="KW-1185">Reference proteome</keyword>
<dbReference type="FunFam" id="1.10.1520.10:FF:000032">
    <property type="entry name" value="Dicer-like protein 2"/>
    <property type="match status" value="1"/>
</dbReference>
<evidence type="ECO:0000256" key="11">
    <source>
        <dbReference type="ARBA" id="ARBA00022884"/>
    </source>
</evidence>
<feature type="domain" description="Helicase C-terminal" evidence="19">
    <location>
        <begin position="412"/>
        <end position="588"/>
    </location>
</feature>
<evidence type="ECO:0000256" key="9">
    <source>
        <dbReference type="ARBA" id="ARBA00022840"/>
    </source>
</evidence>
<sequence length="1416" mass="159303">MMSTAVPGIESSGDESEYLDELLLAQTQTATQEVPTPGAHIKEHISAAAQDVAPAPGEIASRAYQLEMLDQSLEQNVIVVMDTGSGKTQIAVLRIKAELERASPDKAIWFLAPTVSLCGQQFNAISLQVTSTRIKLLTGNENVDTWNADTWGREMDDVRIVVSTYQVLLDALSNAFVSINRLALIIFDEAHNCVDRHPGSKVMTNFYHSRKNRGGDMPSILGLTATPSMRSNVKGMETLEAILDAKCVSPTVHRETLLKFAQKPEITCARYMPPGPDLLLTKAMQSLRDARHSLDITQDPYILSLQAEPNDKNLRSLEKAIERYDTYSQNQIKGLWNRCVEVHQQLGPWAADLYLWNACKTYLDRLERSDDFFDQWSNAEKRYVAGFLRRVAPERPSPRPQNSSDLSDKVTVLLQELLSIEQDVVGIIFVKERSMVTMICEVLASCPRIVERYRIGCMVGGSKHSARKRTLYEFWGETEQTGLRDFQSGAINLLVGTSVLEEGIDVPACNLIVCFDKPHTPKAFVQRRGRARMSGSRLIWLTEQSPNVIAHWEALEDELKHVYENEDREIRRLELLQDAEPTGTNDFEVKSTGALLDLDNAKQHLQHFCSTLSRGDFIDARPDYILQRHWDTSPPRLSAVVLLPPFVPEKLRRVEGESTWLSEKNATKDAAFQAYVALYQAGLVSEHLLPLKFDAAPAAETRAPEIDVEPPLDPWDEVARQWNEDGRRWLHTLSYQDENRVETEYEVLLPVRLDQIRPIELFLNAGGTCRVRFGSPRAISAQEAAAWPDRTSTLLAIPFAHRWQVEDSPQAVRFAVKGEDISRKQIGSAHFNPRDEAHSSGQFLIRDQYGTPFLYSGRVAEKPPMDMVRHPFADYDLAPSDEPYLVLTKWTKRFDFLHRLQADSGSGVGATERYPWVLPQSWALIDKIPVRHARFGMVIPSIVHELQVMLTVKELATTILHPVAIDDLGLVREAISARSASEPVHYERLEFLGDSILKYCTSVQATADHPEWPEGYLSGFRDGLVSNSRLCRAAIDSGLAKFILIKHFTGRKWRPLYVDGYLQQNREREKGTMMSTKTLADVVEALIGASYVDGGVSKAVACISTFLRECEWRDVEYGRERLFQLTQSIDTLPPVLEPLEKLVGYSFQKKALLIEAITHASYTLDAGRRSYERLEFLGDAILDNIIVTKLFGVKPPLAHHDMHTLKTAMVNADFLAFVVMESGLRWGEGATSDAERHGGLALWNFMRHASSAMGLEQNRMRKRHSAMRTEILETMERGTHYPWALLARMLAKKFVSDLFEALLGAVWIDSGSKETCEAVVGRFGILSYLDRLLDDKVEVEHPKQLLGKLAVSETVTYDIDAKEGSNGERRYTCTILVGDGVVAEVDDGVSREEVQTKAAHKAVGVLKRQRESWQVG</sequence>
<dbReference type="GO" id="GO:0046872">
    <property type="term" value="F:metal ion binding"/>
    <property type="evidence" value="ECO:0007669"/>
    <property type="project" value="UniProtKB-KW"/>
</dbReference>
<dbReference type="GO" id="GO:0004525">
    <property type="term" value="F:ribonuclease III activity"/>
    <property type="evidence" value="ECO:0007669"/>
    <property type="project" value="InterPro"/>
</dbReference>
<keyword evidence="10" id="KW-0460">Magnesium</keyword>
<evidence type="ECO:0000259" key="19">
    <source>
        <dbReference type="PROSITE" id="PS51194"/>
    </source>
</evidence>
<dbReference type="InterPro" id="IPR001650">
    <property type="entry name" value="Helicase_C-like"/>
</dbReference>
<comment type="cofactor">
    <cofactor evidence="2">
        <name>Mg(2+)</name>
        <dbReference type="ChEBI" id="CHEBI:18420"/>
    </cofactor>
</comment>
<dbReference type="GO" id="GO:0005524">
    <property type="term" value="F:ATP binding"/>
    <property type="evidence" value="ECO:0007669"/>
    <property type="project" value="UniProtKB-KW"/>
</dbReference>
<dbReference type="Pfam" id="PF03368">
    <property type="entry name" value="Dicer_dimer"/>
    <property type="match status" value="1"/>
</dbReference>
<evidence type="ECO:0000256" key="2">
    <source>
        <dbReference type="ARBA" id="ARBA00001946"/>
    </source>
</evidence>
<evidence type="ECO:0000259" key="20">
    <source>
        <dbReference type="PROSITE" id="PS51327"/>
    </source>
</evidence>
<dbReference type="Gene3D" id="1.10.1520.10">
    <property type="entry name" value="Ribonuclease III domain"/>
    <property type="match status" value="2"/>
</dbReference>
<feature type="domain" description="RNase III" evidence="17">
    <location>
        <begin position="1136"/>
        <end position="1311"/>
    </location>
</feature>
<dbReference type="SUPFAM" id="SSF52540">
    <property type="entry name" value="P-loop containing nucleoside triphosphate hydrolases"/>
    <property type="match status" value="1"/>
</dbReference>
<keyword evidence="13" id="KW-0464">Manganese</keyword>
<dbReference type="SMART" id="SM00487">
    <property type="entry name" value="DEXDc"/>
    <property type="match status" value="1"/>
</dbReference>
<keyword evidence="4" id="KW-0479">Metal-binding</keyword>
<evidence type="ECO:0000313" key="21">
    <source>
        <dbReference type="EMBL" id="KAF4508398.1"/>
    </source>
</evidence>
<evidence type="ECO:0000256" key="7">
    <source>
        <dbReference type="ARBA" id="ARBA00022801"/>
    </source>
</evidence>
<evidence type="ECO:0000256" key="4">
    <source>
        <dbReference type="ARBA" id="ARBA00022723"/>
    </source>
</evidence>
<reference evidence="21 22" key="1">
    <citation type="journal article" date="2020" name="Genome Biol. Evol.">
        <title>A new high-quality draft genome assembly of the Chinese cordyceps Ophiocordyceps sinensis.</title>
        <authorList>
            <person name="Shu R."/>
            <person name="Zhang J."/>
            <person name="Meng Q."/>
            <person name="Zhang H."/>
            <person name="Zhou G."/>
            <person name="Li M."/>
            <person name="Wu P."/>
            <person name="Zhao Y."/>
            <person name="Chen C."/>
            <person name="Qin Q."/>
        </authorList>
    </citation>
    <scope>NUCLEOTIDE SEQUENCE [LARGE SCALE GENOMIC DNA]</scope>
    <source>
        <strain evidence="21 22">IOZ07</strain>
    </source>
</reference>
<dbReference type="PANTHER" id="PTHR14950">
    <property type="entry name" value="DICER-RELATED"/>
    <property type="match status" value="1"/>
</dbReference>
<dbReference type="Pfam" id="PF00636">
    <property type="entry name" value="Ribonuclease_3"/>
    <property type="match status" value="2"/>
</dbReference>
<dbReference type="GO" id="GO:0050688">
    <property type="term" value="P:regulation of defense response to virus"/>
    <property type="evidence" value="ECO:0007669"/>
    <property type="project" value="UniProtKB-KW"/>
</dbReference>
<evidence type="ECO:0000256" key="10">
    <source>
        <dbReference type="ARBA" id="ARBA00022842"/>
    </source>
</evidence>
<evidence type="ECO:0000256" key="5">
    <source>
        <dbReference type="ARBA" id="ARBA00022737"/>
    </source>
</evidence>
<dbReference type="PROSITE" id="PS00517">
    <property type="entry name" value="RNASE_3_1"/>
    <property type="match status" value="2"/>
</dbReference>
<name>A0A8H4V537_9HYPO</name>
<dbReference type="OrthoDB" id="416741at2759"/>
<evidence type="ECO:0000256" key="3">
    <source>
        <dbReference type="ARBA" id="ARBA00022721"/>
    </source>
</evidence>
<keyword evidence="6" id="KW-0547">Nucleotide-binding</keyword>
<dbReference type="PROSITE" id="PS50137">
    <property type="entry name" value="DS_RBD"/>
    <property type="match status" value="1"/>
</dbReference>
<dbReference type="InterPro" id="IPR027417">
    <property type="entry name" value="P-loop_NTPase"/>
</dbReference>
<evidence type="ECO:0000259" key="16">
    <source>
        <dbReference type="PROSITE" id="PS50137"/>
    </source>
</evidence>
<keyword evidence="5" id="KW-0677">Repeat</keyword>
<evidence type="ECO:0000256" key="1">
    <source>
        <dbReference type="ARBA" id="ARBA00001936"/>
    </source>
</evidence>
<feature type="domain" description="DRBM" evidence="16">
    <location>
        <begin position="1341"/>
        <end position="1408"/>
    </location>
</feature>
<dbReference type="PANTHER" id="PTHR14950:SF37">
    <property type="entry name" value="ENDORIBONUCLEASE DICER"/>
    <property type="match status" value="1"/>
</dbReference>
<dbReference type="SUPFAM" id="SSF54768">
    <property type="entry name" value="dsRNA-binding domain-like"/>
    <property type="match status" value="1"/>
</dbReference>
<evidence type="ECO:0000313" key="22">
    <source>
        <dbReference type="Proteomes" id="UP000557566"/>
    </source>
</evidence>
<evidence type="ECO:0000259" key="17">
    <source>
        <dbReference type="PROSITE" id="PS50142"/>
    </source>
</evidence>
<dbReference type="SUPFAM" id="SSF69065">
    <property type="entry name" value="RNase III domain-like"/>
    <property type="match status" value="2"/>
</dbReference>
<organism evidence="21 22">
    <name type="scientific">Ophiocordyceps sinensis</name>
    <dbReference type="NCBI Taxonomy" id="72228"/>
    <lineage>
        <taxon>Eukaryota</taxon>
        <taxon>Fungi</taxon>
        <taxon>Dikarya</taxon>
        <taxon>Ascomycota</taxon>
        <taxon>Pezizomycotina</taxon>
        <taxon>Sordariomycetes</taxon>
        <taxon>Hypocreomycetidae</taxon>
        <taxon>Hypocreales</taxon>
        <taxon>Ophiocordycipitaceae</taxon>
        <taxon>Ophiocordyceps</taxon>
    </lineage>
</organism>
<dbReference type="InterPro" id="IPR036389">
    <property type="entry name" value="RNase_III_sf"/>
</dbReference>
<dbReference type="CDD" id="cd00593">
    <property type="entry name" value="RIBOc"/>
    <property type="match status" value="2"/>
</dbReference>
<dbReference type="PROSITE" id="PS51327">
    <property type="entry name" value="DICER_DSRBF"/>
    <property type="match status" value="1"/>
</dbReference>
<accession>A0A8H4V537</accession>
<comment type="cofactor">
    <cofactor evidence="1">
        <name>Mn(2+)</name>
        <dbReference type="ChEBI" id="CHEBI:29035"/>
    </cofactor>
</comment>
<comment type="caution">
    <text evidence="21">The sequence shown here is derived from an EMBL/GenBank/DDBJ whole genome shotgun (WGS) entry which is preliminary data.</text>
</comment>
<keyword evidence="11 15" id="KW-0694">RNA-binding</keyword>
<comment type="similarity">
    <text evidence="15">Belongs to the helicase family. Dicer subfamily.</text>
</comment>
<dbReference type="Proteomes" id="UP000557566">
    <property type="component" value="Unassembled WGS sequence"/>
</dbReference>
<dbReference type="PROSITE" id="PS51192">
    <property type="entry name" value="HELICASE_ATP_BIND_1"/>
    <property type="match status" value="1"/>
</dbReference>
<proteinExistence type="inferred from homology"/>
<dbReference type="EMBL" id="JAAVMX010000005">
    <property type="protein sequence ID" value="KAF4508398.1"/>
    <property type="molecule type" value="Genomic_DNA"/>
</dbReference>
<comment type="function">
    <text evidence="14">Dicer-like endonuclease involved in cleaving double-stranded RNA in the RNA interference (RNAi) pathway. Produces 21 to 25 bp dsRNAs (siRNAs) which target the selective destruction of homologous RNAs leading to sequence-specific suppression of gene expression, called post-transcriptional gene silencing (PTGS). Part of a broad host defense response against viral infection and transposons.</text>
</comment>
<dbReference type="InterPro" id="IPR005034">
    <property type="entry name" value="Dicer_dimerisation"/>
</dbReference>
<evidence type="ECO:0000259" key="18">
    <source>
        <dbReference type="PROSITE" id="PS51192"/>
    </source>
</evidence>
<dbReference type="PROSITE" id="PS51194">
    <property type="entry name" value="HELICASE_CTER"/>
    <property type="match status" value="1"/>
</dbReference>
<protein>
    <recommendedName>
        <fullName evidence="23">Dicer-like protein 2</fullName>
    </recommendedName>
</protein>
<dbReference type="GO" id="GO:0004386">
    <property type="term" value="F:helicase activity"/>
    <property type="evidence" value="ECO:0007669"/>
    <property type="project" value="UniProtKB-KW"/>
</dbReference>
<dbReference type="Pfam" id="PF00271">
    <property type="entry name" value="Helicase_C"/>
    <property type="match status" value="1"/>
</dbReference>
<evidence type="ECO:0000256" key="15">
    <source>
        <dbReference type="PROSITE-ProRule" id="PRU00657"/>
    </source>
</evidence>
<dbReference type="GO" id="GO:0051607">
    <property type="term" value="P:defense response to virus"/>
    <property type="evidence" value="ECO:0007669"/>
    <property type="project" value="UniProtKB-KW"/>
</dbReference>
<feature type="domain" description="Helicase ATP-binding" evidence="18">
    <location>
        <begin position="68"/>
        <end position="245"/>
    </location>
</feature>
<dbReference type="InterPro" id="IPR014001">
    <property type="entry name" value="Helicase_ATP-bd"/>
</dbReference>
<dbReference type="GO" id="GO:0005634">
    <property type="term" value="C:nucleus"/>
    <property type="evidence" value="ECO:0007669"/>
    <property type="project" value="TreeGrafter"/>
</dbReference>
<evidence type="ECO:0000256" key="14">
    <source>
        <dbReference type="ARBA" id="ARBA00025403"/>
    </source>
</evidence>
<dbReference type="InterPro" id="IPR038248">
    <property type="entry name" value="Dicer_dimer_sf"/>
</dbReference>
<evidence type="ECO:0000256" key="13">
    <source>
        <dbReference type="ARBA" id="ARBA00023211"/>
    </source>
</evidence>
<dbReference type="GO" id="GO:0030422">
    <property type="term" value="P:siRNA processing"/>
    <property type="evidence" value="ECO:0007669"/>
    <property type="project" value="TreeGrafter"/>
</dbReference>
<keyword evidence="7" id="KW-0378">Hydrolase</keyword>
<gene>
    <name evidence="21" type="ORF">G6O67_004782</name>
</gene>
<keyword evidence="12" id="KW-0051">Antiviral defense</keyword>
<keyword evidence="8" id="KW-0347">Helicase</keyword>
<dbReference type="CDD" id="cd18034">
    <property type="entry name" value="DEXHc_dicer"/>
    <property type="match status" value="1"/>
</dbReference>
<evidence type="ECO:0000256" key="6">
    <source>
        <dbReference type="ARBA" id="ARBA00022741"/>
    </source>
</evidence>
<evidence type="ECO:0008006" key="23">
    <source>
        <dbReference type="Google" id="ProtNLM"/>
    </source>
</evidence>
<feature type="domain" description="Dicer dsRNA-binding fold" evidence="20">
    <location>
        <begin position="601"/>
        <end position="698"/>
    </location>
</feature>
<dbReference type="Gene3D" id="3.40.50.300">
    <property type="entry name" value="P-loop containing nucleotide triphosphate hydrolases"/>
    <property type="match status" value="2"/>
</dbReference>
<dbReference type="GO" id="GO:0003723">
    <property type="term" value="F:RNA binding"/>
    <property type="evidence" value="ECO:0007669"/>
    <property type="project" value="UniProtKB-UniRule"/>
</dbReference>
<dbReference type="SMART" id="SM00490">
    <property type="entry name" value="HELICc"/>
    <property type="match status" value="1"/>
</dbReference>
<dbReference type="InterPro" id="IPR011545">
    <property type="entry name" value="DEAD/DEAH_box_helicase_dom"/>
</dbReference>
<keyword evidence="9" id="KW-0067">ATP-binding</keyword>
<evidence type="ECO:0000256" key="12">
    <source>
        <dbReference type="ARBA" id="ARBA00023118"/>
    </source>
</evidence>
<feature type="domain" description="RNase III" evidence="17">
    <location>
        <begin position="952"/>
        <end position="1095"/>
    </location>
</feature>
<keyword evidence="3" id="KW-0930">Antiviral protein</keyword>
<dbReference type="InterPro" id="IPR014720">
    <property type="entry name" value="dsRBD_dom"/>
</dbReference>
<dbReference type="GO" id="GO:0005737">
    <property type="term" value="C:cytoplasm"/>
    <property type="evidence" value="ECO:0007669"/>
    <property type="project" value="TreeGrafter"/>
</dbReference>
<dbReference type="Pfam" id="PF00270">
    <property type="entry name" value="DEAD"/>
    <property type="match status" value="1"/>
</dbReference>
<dbReference type="Gene3D" id="3.30.160.380">
    <property type="entry name" value="Dicer dimerisation domain"/>
    <property type="match status" value="1"/>
</dbReference>
<evidence type="ECO:0000256" key="8">
    <source>
        <dbReference type="ARBA" id="ARBA00022806"/>
    </source>
</evidence>
<dbReference type="SMART" id="SM00535">
    <property type="entry name" value="RIBOc"/>
    <property type="match status" value="2"/>
</dbReference>
<dbReference type="InterPro" id="IPR000999">
    <property type="entry name" value="RNase_III_dom"/>
</dbReference>